<organism evidence="4 6">
    <name type="scientific">Streptococcus chenjunshii</name>
    <dbReference type="NCBI Taxonomy" id="2173853"/>
    <lineage>
        <taxon>Bacteria</taxon>
        <taxon>Bacillati</taxon>
        <taxon>Bacillota</taxon>
        <taxon>Bacilli</taxon>
        <taxon>Lactobacillales</taxon>
        <taxon>Streptococcaceae</taxon>
        <taxon>Streptococcus</taxon>
    </lineage>
</organism>
<gene>
    <name evidence="2" type="ORF">DDV21_010750</name>
    <name evidence="3" type="ORF">DDV22_06785</name>
    <name evidence="4" type="ORF">DDV23_09740</name>
</gene>
<feature type="domain" description="DUF6440" evidence="1">
    <location>
        <begin position="5"/>
        <end position="54"/>
    </location>
</feature>
<name>A0A372KJL1_9STRE</name>
<reference evidence="5" key="3">
    <citation type="submission" date="2018-08" db="EMBL/GenBank/DDBJ databases">
        <title>Streptococcus chenjunshii sp. nov., isolated from stools sample of the Tibetan antelope in the Qinghai-Tibet plateau, China.</title>
        <authorList>
            <person name="Tian Z."/>
        </authorList>
    </citation>
    <scope>NUCLEOTIDE SEQUENCE [LARGE SCALE GENOMIC DNA]</scope>
    <source>
        <strain evidence="5">Z15</strain>
    </source>
</reference>
<reference evidence="3 7" key="1">
    <citation type="submission" date="2018-08" db="EMBL/GenBank/DDBJ databases">
        <title>Draft genome of Streptococcus sp .nov. Z2.</title>
        <authorList>
            <person name="Tian Z."/>
        </authorList>
    </citation>
    <scope>NUCLEOTIDE SEQUENCE [LARGE SCALE GENOMIC DNA]</scope>
    <source>
        <strain evidence="3 7">Z2</strain>
    </source>
</reference>
<dbReference type="AlphaFoldDB" id="A0A372KJL1"/>
<dbReference type="OrthoDB" id="9135364at2"/>
<evidence type="ECO:0000313" key="3">
    <source>
        <dbReference type="EMBL" id="RFU50805.1"/>
    </source>
</evidence>
<dbReference type="EMBL" id="QVQY01000016">
    <property type="protein sequence ID" value="RFU50805.1"/>
    <property type="molecule type" value="Genomic_DNA"/>
</dbReference>
<dbReference type="Proteomes" id="UP000262901">
    <property type="component" value="Unassembled WGS sequence"/>
</dbReference>
<evidence type="ECO:0000313" key="4">
    <source>
        <dbReference type="EMBL" id="RFU52440.1"/>
    </source>
</evidence>
<proteinExistence type="predicted"/>
<accession>A0A346NER2</accession>
<dbReference type="Proteomes" id="UP000246115">
    <property type="component" value="Chromosome"/>
</dbReference>
<accession>A0A372KJL1</accession>
<evidence type="ECO:0000313" key="5">
    <source>
        <dbReference type="Proteomes" id="UP000246115"/>
    </source>
</evidence>
<dbReference type="KEGG" id="schj:DDV21_010750"/>
<dbReference type="RefSeq" id="WP_116878911.1">
    <property type="nucleotide sequence ID" value="NZ_CP031733.1"/>
</dbReference>
<evidence type="ECO:0000313" key="2">
    <source>
        <dbReference type="EMBL" id="AXQ79507.1"/>
    </source>
</evidence>
<sequence length="61" mass="6759">MKTKRFKRVYNEGAMAVSEIFVDQETGVNYFFHSNGNAGGLTPLLDKEGKVVVTEIADTSF</sequence>
<reference evidence="4 6" key="2">
    <citation type="submission" date="2018-08" db="EMBL/GenBank/DDBJ databases">
        <title>Draft genome of Streptococcus sp. nov. Z1.</title>
        <authorList>
            <person name="Tian Z."/>
        </authorList>
    </citation>
    <scope>NUCLEOTIDE SEQUENCE [LARGE SCALE GENOMIC DNA]</scope>
    <source>
        <strain evidence="4">Z1</strain>
        <strain evidence="6">Z1(2018)</strain>
    </source>
</reference>
<evidence type="ECO:0000313" key="7">
    <source>
        <dbReference type="Proteomes" id="UP000264056"/>
    </source>
</evidence>
<dbReference type="EMBL" id="QVQZ01000034">
    <property type="protein sequence ID" value="RFU52440.1"/>
    <property type="molecule type" value="Genomic_DNA"/>
</dbReference>
<dbReference type="Pfam" id="PF20037">
    <property type="entry name" value="DUF6440"/>
    <property type="match status" value="1"/>
</dbReference>
<dbReference type="Proteomes" id="UP000264056">
    <property type="component" value="Unassembled WGS sequence"/>
</dbReference>
<protein>
    <submittedName>
        <fullName evidence="4">Xylan 1,4-beta-xylosidase</fullName>
    </submittedName>
</protein>
<dbReference type="EMBL" id="CP031733">
    <property type="protein sequence ID" value="AXQ79507.1"/>
    <property type="molecule type" value="Genomic_DNA"/>
</dbReference>
<evidence type="ECO:0000313" key="6">
    <source>
        <dbReference type="Proteomes" id="UP000262901"/>
    </source>
</evidence>
<keyword evidence="7" id="KW-1185">Reference proteome</keyword>
<reference evidence="2" key="4">
    <citation type="journal article" date="2019" name="Int. J. Syst. Evol. Microbiol.">
        <title>Streptococcus chenjunshii sp. nov. isolated from feces of Tibetan antelopes.</title>
        <authorList>
            <person name="Tian Z."/>
            <person name="Lu S."/>
            <person name="Jin D."/>
            <person name="Yang J."/>
            <person name="Pu J."/>
            <person name="Lai X.H."/>
            <person name="Bai X.N."/>
            <person name="Wu X.M."/>
            <person name="Li J."/>
            <person name="Wang S."/>
            <person name="Xu J."/>
        </authorList>
    </citation>
    <scope>NUCLEOTIDE SEQUENCE</scope>
    <source>
        <strain evidence="2">Z15</strain>
    </source>
</reference>
<dbReference type="InterPro" id="IPR045515">
    <property type="entry name" value="DUF6440"/>
</dbReference>
<evidence type="ECO:0000259" key="1">
    <source>
        <dbReference type="Pfam" id="PF20037"/>
    </source>
</evidence>